<keyword evidence="2" id="KW-0808">Transferase</keyword>
<gene>
    <name evidence="5" type="ORF">NGM29_20190</name>
</gene>
<feature type="domain" description="Methyltransferase type 11" evidence="4">
    <location>
        <begin position="52"/>
        <end position="147"/>
    </location>
</feature>
<evidence type="ECO:0000256" key="3">
    <source>
        <dbReference type="ARBA" id="ARBA00022691"/>
    </source>
</evidence>
<evidence type="ECO:0000259" key="4">
    <source>
        <dbReference type="Pfam" id="PF08241"/>
    </source>
</evidence>
<dbReference type="InterPro" id="IPR013216">
    <property type="entry name" value="Methyltransf_11"/>
</dbReference>
<protein>
    <submittedName>
        <fullName evidence="5">Class I SAM-dependent methyltransferase</fullName>
    </submittedName>
</protein>
<dbReference type="GeneID" id="73292418"/>
<dbReference type="AlphaFoldDB" id="A0A9E7NFL1"/>
<accession>A0A9E7NFL1</accession>
<dbReference type="GO" id="GO:0008757">
    <property type="term" value="F:S-adenosylmethionine-dependent methyltransferase activity"/>
    <property type="evidence" value="ECO:0007669"/>
    <property type="project" value="InterPro"/>
</dbReference>
<dbReference type="PANTHER" id="PTHR43464:SF19">
    <property type="entry name" value="UBIQUINONE BIOSYNTHESIS O-METHYLTRANSFERASE, MITOCHONDRIAL"/>
    <property type="match status" value="1"/>
</dbReference>
<dbReference type="Pfam" id="PF08241">
    <property type="entry name" value="Methyltransf_11"/>
    <property type="match status" value="1"/>
</dbReference>
<dbReference type="Proteomes" id="UP001056855">
    <property type="component" value="Plasmid unnamed2"/>
</dbReference>
<dbReference type="EMBL" id="CP100357">
    <property type="protein sequence ID" value="UTF55923.1"/>
    <property type="molecule type" value="Genomic_DNA"/>
</dbReference>
<proteinExistence type="predicted"/>
<dbReference type="KEGG" id="sawl:NGM29_20190"/>
<dbReference type="GO" id="GO:0032259">
    <property type="term" value="P:methylation"/>
    <property type="evidence" value="ECO:0007669"/>
    <property type="project" value="UniProtKB-KW"/>
</dbReference>
<dbReference type="SUPFAM" id="SSF53335">
    <property type="entry name" value="S-adenosyl-L-methionine-dependent methyltransferases"/>
    <property type="match status" value="1"/>
</dbReference>
<evidence type="ECO:0000313" key="5">
    <source>
        <dbReference type="EMBL" id="UTF55923.1"/>
    </source>
</evidence>
<dbReference type="PANTHER" id="PTHR43464">
    <property type="entry name" value="METHYLTRANSFERASE"/>
    <property type="match status" value="1"/>
</dbReference>
<reference evidence="5" key="1">
    <citation type="submission" date="2022-06" db="EMBL/GenBank/DDBJ databases">
        <title>Diverse halophilic archaea isolated from saline environments.</title>
        <authorList>
            <person name="Cui H.-L."/>
        </authorList>
    </citation>
    <scope>NUCLEOTIDE SEQUENCE</scope>
    <source>
        <strain evidence="5">WLHS1</strain>
        <plasmid evidence="5">unnamed2</plasmid>
    </source>
</reference>
<evidence type="ECO:0000256" key="1">
    <source>
        <dbReference type="ARBA" id="ARBA00022603"/>
    </source>
</evidence>
<dbReference type="Gene3D" id="3.40.50.150">
    <property type="entry name" value="Vaccinia Virus protein VP39"/>
    <property type="match status" value="1"/>
</dbReference>
<keyword evidence="3" id="KW-0949">S-adenosyl-L-methionine</keyword>
<evidence type="ECO:0000256" key="2">
    <source>
        <dbReference type="ARBA" id="ARBA00022679"/>
    </source>
</evidence>
<dbReference type="InterPro" id="IPR029063">
    <property type="entry name" value="SAM-dependent_MTases_sf"/>
</dbReference>
<keyword evidence="1 5" id="KW-0489">Methyltransferase</keyword>
<dbReference type="CDD" id="cd02440">
    <property type="entry name" value="AdoMet_MTases"/>
    <property type="match status" value="1"/>
</dbReference>
<keyword evidence="5" id="KW-0614">Plasmid</keyword>
<sequence>MMTKRNEPTEVKRAYSSDEALNKYEDLNELGFYDVEERLVKRYFQPRSARVLDVACGAGRTTKPLAKMGYDVVGIDISEEMISKANLLFPELDFRVGDAADLPFPDESFDFILFSYMNIDYLYPREQRLQSLRELNRVLKKGGRLIFGTGNSLHVIPALLRRKPSHLFRFYVRNENYKRIFRVYKKDPDEWNLRTYFGTQPRNLLDLHRYGFKTEHISGKRESMLRFFEEVQYYVARKIKHIGHHEGTNI</sequence>
<evidence type="ECO:0000313" key="6">
    <source>
        <dbReference type="Proteomes" id="UP001056855"/>
    </source>
</evidence>
<name>A0A9E7NFL1_9EURY</name>
<organism evidence="5 6">
    <name type="scientific">Natronosalvus rutilus</name>
    <dbReference type="NCBI Taxonomy" id="2953753"/>
    <lineage>
        <taxon>Archaea</taxon>
        <taxon>Methanobacteriati</taxon>
        <taxon>Methanobacteriota</taxon>
        <taxon>Stenosarchaea group</taxon>
        <taxon>Halobacteria</taxon>
        <taxon>Halobacteriales</taxon>
        <taxon>Natrialbaceae</taxon>
        <taxon>Natronosalvus</taxon>
    </lineage>
</organism>
<dbReference type="RefSeq" id="WP_254161433.1">
    <property type="nucleotide sequence ID" value="NZ_CP100357.1"/>
</dbReference>
<geneLocation type="plasmid" evidence="5 6">
    <name>unnamed2</name>
</geneLocation>
<keyword evidence="6" id="KW-1185">Reference proteome</keyword>